<proteinExistence type="predicted"/>
<organism evidence="1 2">
    <name type="scientific">Candidatus Aquitaenariimonas noxiae</name>
    <dbReference type="NCBI Taxonomy" id="1974741"/>
    <lineage>
        <taxon>Bacteria</taxon>
        <taxon>Pseudomonadati</taxon>
        <taxon>Candidatus Omnitrophota</taxon>
        <taxon>Candidatus Aquitaenariimonas</taxon>
    </lineage>
</organism>
<dbReference type="EMBL" id="PEWV01000048">
    <property type="protein sequence ID" value="PIU41543.1"/>
    <property type="molecule type" value="Genomic_DNA"/>
</dbReference>
<accession>A0A2J0L0D8</accession>
<dbReference type="AlphaFoldDB" id="A0A2J0L0D8"/>
<comment type="caution">
    <text evidence="1">The sequence shown here is derived from an EMBL/GenBank/DDBJ whole genome shotgun (WGS) entry which is preliminary data.</text>
</comment>
<reference evidence="1 2" key="1">
    <citation type="submission" date="2017-09" db="EMBL/GenBank/DDBJ databases">
        <title>Depth-based differentiation of microbial function through sediment-hosted aquifers and enrichment of novel symbionts in the deep terrestrial subsurface.</title>
        <authorList>
            <person name="Probst A.J."/>
            <person name="Ladd B."/>
            <person name="Jarett J.K."/>
            <person name="Geller-Mcgrath D.E."/>
            <person name="Sieber C.M."/>
            <person name="Emerson J.B."/>
            <person name="Anantharaman K."/>
            <person name="Thomas B.C."/>
            <person name="Malmstrom R."/>
            <person name="Stieglmeier M."/>
            <person name="Klingl A."/>
            <person name="Woyke T."/>
            <person name="Ryan C.M."/>
            <person name="Banfield J.F."/>
        </authorList>
    </citation>
    <scope>NUCLEOTIDE SEQUENCE [LARGE SCALE GENOMIC DNA]</scope>
    <source>
        <strain evidence="1">CG07_land_8_20_14_0_80_42_15</strain>
    </source>
</reference>
<dbReference type="Proteomes" id="UP000230052">
    <property type="component" value="Unassembled WGS sequence"/>
</dbReference>
<gene>
    <name evidence="1" type="ORF">COS99_04830</name>
</gene>
<evidence type="ECO:0000313" key="2">
    <source>
        <dbReference type="Proteomes" id="UP000230052"/>
    </source>
</evidence>
<evidence type="ECO:0000313" key="1">
    <source>
        <dbReference type="EMBL" id="PIU41543.1"/>
    </source>
</evidence>
<protein>
    <submittedName>
        <fullName evidence="1">Uncharacterized protein</fullName>
    </submittedName>
</protein>
<sequence>MIRKVACILIFICMLGVFGLAMIFADQIATTADDRKVRLKDNGNWEYINDTKEKVEFIDIDGRLREELRSYIENKDPVLTKQFELYVNWGHPDYVNKYKSVMKGFYLISKKRDPDIFSRELTKAFGLKAANDILWIVQHWNLWEE</sequence>
<name>A0A2J0L0D8_9BACT</name>